<protein>
    <submittedName>
        <fullName evidence="2">Uncharacterized protein</fullName>
    </submittedName>
</protein>
<evidence type="ECO:0000313" key="2">
    <source>
        <dbReference type="EMBL" id="AEG18096.1"/>
    </source>
</evidence>
<feature type="transmembrane region" description="Helical" evidence="1">
    <location>
        <begin position="35"/>
        <end position="52"/>
    </location>
</feature>
<organism evidence="2 3">
    <name type="scientific">Methanobacterium paludis (strain DSM 25820 / JCM 18151 / SWAN1)</name>
    <dbReference type="NCBI Taxonomy" id="868131"/>
    <lineage>
        <taxon>Archaea</taxon>
        <taxon>Methanobacteriati</taxon>
        <taxon>Methanobacteriota</taxon>
        <taxon>Methanomada group</taxon>
        <taxon>Methanobacteria</taxon>
        <taxon>Methanobacteriales</taxon>
        <taxon>Methanobacteriaceae</taxon>
        <taxon>Methanobacterium</taxon>
    </lineage>
</organism>
<keyword evidence="1" id="KW-0472">Membrane</keyword>
<keyword evidence="1" id="KW-1133">Transmembrane helix</keyword>
<feature type="transmembrane region" description="Helical" evidence="1">
    <location>
        <begin position="64"/>
        <end position="83"/>
    </location>
</feature>
<reference evidence="2 3" key="1">
    <citation type="journal article" date="2014" name="Int. J. Syst. Evol. Microbiol.">
        <title>Methanobacterium paludis sp. nov. and a novel strain of Methanobacterium lacus isolated from northern peatlands.</title>
        <authorList>
            <person name="Cadillo-Quiroz H."/>
            <person name="Brauer S.L."/>
            <person name="Goodson N."/>
            <person name="Yavitt J.B."/>
            <person name="Zinder S.H."/>
        </authorList>
    </citation>
    <scope>NUCLEOTIDE SEQUENCE [LARGE SCALE GENOMIC DNA]</scope>
    <source>
        <strain evidence="3">DSM 25820 / JCM 18151 / SWAN1</strain>
    </source>
</reference>
<keyword evidence="3" id="KW-1185">Reference proteome</keyword>
<dbReference type="HOGENOM" id="CLU_1954694_0_0_2"/>
<feature type="transmembrane region" description="Helical" evidence="1">
    <location>
        <begin position="89"/>
        <end position="114"/>
    </location>
</feature>
<proteinExistence type="predicted"/>
<accession>F6D497</accession>
<dbReference type="AlphaFoldDB" id="F6D497"/>
<feature type="transmembrane region" description="Helical" evidence="1">
    <location>
        <begin position="12"/>
        <end position="29"/>
    </location>
</feature>
<sequence length="128" mass="15198">MLKGKVVNMREHMLSLILSIVIFILFLLIWLIEPFLTYLGIAFVIVPFILFNKYRVKKSDYVNFYFNYFFILFCQGTVLFVVYQNIKFFASNLMGFITLCLMSGCFVGFILYFIQLYCHADKSQIITW</sequence>
<keyword evidence="1" id="KW-0812">Transmembrane</keyword>
<evidence type="ECO:0000256" key="1">
    <source>
        <dbReference type="SAM" id="Phobius"/>
    </source>
</evidence>
<gene>
    <name evidence="2" type="ordered locus">MSWAN_1075</name>
</gene>
<dbReference type="EMBL" id="CP002772">
    <property type="protein sequence ID" value="AEG18096.1"/>
    <property type="molecule type" value="Genomic_DNA"/>
</dbReference>
<name>F6D497_METPW</name>
<evidence type="ECO:0000313" key="3">
    <source>
        <dbReference type="Proteomes" id="UP000009231"/>
    </source>
</evidence>
<dbReference type="KEGG" id="mew:MSWAN_1075"/>
<dbReference type="Proteomes" id="UP000009231">
    <property type="component" value="Chromosome"/>
</dbReference>